<evidence type="ECO:0000313" key="1">
    <source>
        <dbReference type="EMBL" id="KAK5829766.1"/>
    </source>
</evidence>
<evidence type="ECO:0000313" key="2">
    <source>
        <dbReference type="Proteomes" id="UP001358586"/>
    </source>
</evidence>
<dbReference type="Gene3D" id="1.25.10.10">
    <property type="entry name" value="Leucine-rich Repeat Variant"/>
    <property type="match status" value="1"/>
</dbReference>
<dbReference type="EMBL" id="JARKNE010000005">
    <property type="protein sequence ID" value="KAK5829766.1"/>
    <property type="molecule type" value="Genomic_DNA"/>
</dbReference>
<dbReference type="SUPFAM" id="SSF48371">
    <property type="entry name" value="ARM repeat"/>
    <property type="match status" value="1"/>
</dbReference>
<name>A0ABR0PS05_GOSAR</name>
<reference evidence="1 2" key="1">
    <citation type="submission" date="2023-03" db="EMBL/GenBank/DDBJ databases">
        <title>WGS of Gossypium arboreum.</title>
        <authorList>
            <person name="Yu D."/>
        </authorList>
    </citation>
    <scope>NUCLEOTIDE SEQUENCE [LARGE SCALE GENOMIC DNA]</scope>
    <source>
        <tissue evidence="1">Leaf</tissue>
    </source>
</reference>
<accession>A0ABR0PS05</accession>
<proteinExistence type="predicted"/>
<organism evidence="1 2">
    <name type="scientific">Gossypium arboreum</name>
    <name type="common">Tree cotton</name>
    <name type="synonym">Gossypium nanking</name>
    <dbReference type="NCBI Taxonomy" id="29729"/>
    <lineage>
        <taxon>Eukaryota</taxon>
        <taxon>Viridiplantae</taxon>
        <taxon>Streptophyta</taxon>
        <taxon>Embryophyta</taxon>
        <taxon>Tracheophyta</taxon>
        <taxon>Spermatophyta</taxon>
        <taxon>Magnoliopsida</taxon>
        <taxon>eudicotyledons</taxon>
        <taxon>Gunneridae</taxon>
        <taxon>Pentapetalae</taxon>
        <taxon>rosids</taxon>
        <taxon>malvids</taxon>
        <taxon>Malvales</taxon>
        <taxon>Malvaceae</taxon>
        <taxon>Malvoideae</taxon>
        <taxon>Gossypium</taxon>
    </lineage>
</organism>
<keyword evidence="2" id="KW-1185">Reference proteome</keyword>
<dbReference type="Proteomes" id="UP001358586">
    <property type="component" value="Chromosome 5"/>
</dbReference>
<dbReference type="InterPro" id="IPR011989">
    <property type="entry name" value="ARM-like"/>
</dbReference>
<comment type="caution">
    <text evidence="1">The sequence shown here is derived from an EMBL/GenBank/DDBJ whole genome shotgun (WGS) entry which is preliminary data.</text>
</comment>
<gene>
    <name evidence="1" type="ORF">PVK06_013559</name>
</gene>
<dbReference type="InterPro" id="IPR016024">
    <property type="entry name" value="ARM-type_fold"/>
</dbReference>
<dbReference type="PANTHER" id="PTHR35834">
    <property type="entry name" value="ARMADILLO-TYPE FOLD PROTEIN-RELATED"/>
    <property type="match status" value="1"/>
</dbReference>
<protein>
    <submittedName>
        <fullName evidence="1">Uncharacterized protein</fullName>
    </submittedName>
</protein>
<sequence>MEDSSPKEDNPGVLKLLEALKQAIQELQAHPTHKSVQSNSSPIKALLELETESDSIISKDPLLSTLSRHLAELKILVETLERNRGYGLRSFLTRRVSTYSISRVAGSIESEIQALMDRGSIDSLINALKDPWKDEDELSRLLSQFEHRVSQGFNPELQDSVLKSKAFSVLQTVLCDPNCSKQIREKAAFCVAALIRFNKDVFVGQVNMGDTIQALLEMKSAHSVKVLCELITFIKSPFVDVILCNGELPKILTLLESKDLSMKVVVFNCILEIGYFGRKEAVEAMLNGGLIEKLVELQRSEFGGDLIGMGKYGNENEVSEGKKREKKFLENHPFASCVARFAVQLEVGEGLRKREKRAFKPEILEKVREASVNDAEAATIIAEVLWGSSP</sequence>
<dbReference type="PANTHER" id="PTHR35834:SF2">
    <property type="entry name" value="ATAXIN-10 DOMAIN-CONTAINING PROTEIN"/>
    <property type="match status" value="1"/>
</dbReference>